<feature type="region of interest" description="Disordered" evidence="1">
    <location>
        <begin position="1"/>
        <end position="78"/>
    </location>
</feature>
<dbReference type="AlphaFoldDB" id="A0AAV7RM85"/>
<dbReference type="Proteomes" id="UP001066276">
    <property type="component" value="Chromosome 5"/>
</dbReference>
<evidence type="ECO:0000256" key="1">
    <source>
        <dbReference type="SAM" id="MobiDB-lite"/>
    </source>
</evidence>
<sequence length="114" mass="12035">MLDAWAPRTSSLKSVAFRSTQPSVPVHSDNRDDPESVEGSAQIRHGPRPPDQSPPAATPSTLPRPVSSPFTHSGVVRGSECPTLHVGILREHLSSGSPQLTLASTRVLGGARGR</sequence>
<name>A0AAV7RM85_PLEWA</name>
<reference evidence="2" key="1">
    <citation type="journal article" date="2022" name="bioRxiv">
        <title>Sequencing and chromosome-scale assembly of the giantPleurodeles waltlgenome.</title>
        <authorList>
            <person name="Brown T."/>
            <person name="Elewa A."/>
            <person name="Iarovenko S."/>
            <person name="Subramanian E."/>
            <person name="Araus A.J."/>
            <person name="Petzold A."/>
            <person name="Susuki M."/>
            <person name="Suzuki K.-i.T."/>
            <person name="Hayashi T."/>
            <person name="Toyoda A."/>
            <person name="Oliveira C."/>
            <person name="Osipova E."/>
            <person name="Leigh N.D."/>
            <person name="Simon A."/>
            <person name="Yun M.H."/>
        </authorList>
    </citation>
    <scope>NUCLEOTIDE SEQUENCE</scope>
    <source>
        <strain evidence="2">20211129_DDA</strain>
        <tissue evidence="2">Liver</tissue>
    </source>
</reference>
<comment type="caution">
    <text evidence="2">The sequence shown here is derived from an EMBL/GenBank/DDBJ whole genome shotgun (WGS) entry which is preliminary data.</text>
</comment>
<dbReference type="EMBL" id="JANPWB010000009">
    <property type="protein sequence ID" value="KAJ1153586.1"/>
    <property type="molecule type" value="Genomic_DNA"/>
</dbReference>
<gene>
    <name evidence="2" type="ORF">NDU88_006345</name>
</gene>
<organism evidence="2 3">
    <name type="scientific">Pleurodeles waltl</name>
    <name type="common">Iberian ribbed newt</name>
    <dbReference type="NCBI Taxonomy" id="8319"/>
    <lineage>
        <taxon>Eukaryota</taxon>
        <taxon>Metazoa</taxon>
        <taxon>Chordata</taxon>
        <taxon>Craniata</taxon>
        <taxon>Vertebrata</taxon>
        <taxon>Euteleostomi</taxon>
        <taxon>Amphibia</taxon>
        <taxon>Batrachia</taxon>
        <taxon>Caudata</taxon>
        <taxon>Salamandroidea</taxon>
        <taxon>Salamandridae</taxon>
        <taxon>Pleurodelinae</taxon>
        <taxon>Pleurodeles</taxon>
    </lineage>
</organism>
<protein>
    <submittedName>
        <fullName evidence="2">Uncharacterized protein</fullName>
    </submittedName>
</protein>
<evidence type="ECO:0000313" key="2">
    <source>
        <dbReference type="EMBL" id="KAJ1153586.1"/>
    </source>
</evidence>
<feature type="compositionally biased region" description="Polar residues" evidence="1">
    <location>
        <begin position="8"/>
        <end position="23"/>
    </location>
</feature>
<keyword evidence="3" id="KW-1185">Reference proteome</keyword>
<accession>A0AAV7RM85</accession>
<evidence type="ECO:0000313" key="3">
    <source>
        <dbReference type="Proteomes" id="UP001066276"/>
    </source>
</evidence>
<proteinExistence type="predicted"/>